<proteinExistence type="predicted"/>
<dbReference type="Proteomes" id="UP000308267">
    <property type="component" value="Unassembled WGS sequence"/>
</dbReference>
<evidence type="ECO:0000313" key="1">
    <source>
        <dbReference type="EMBL" id="TGZ72255.1"/>
    </source>
</evidence>
<reference evidence="1 2" key="1">
    <citation type="journal article" date="2019" name="BMC Genomics">
        <title>New insights from Opisthorchis felineus genome: update on genomics of the epidemiologically important liver flukes.</title>
        <authorList>
            <person name="Ershov N.I."/>
            <person name="Mordvinov V.A."/>
            <person name="Prokhortchouk E.B."/>
            <person name="Pakharukova M.Y."/>
            <person name="Gunbin K.V."/>
            <person name="Ustyantsev K."/>
            <person name="Genaev M.A."/>
            <person name="Blinov A.G."/>
            <person name="Mazur A."/>
            <person name="Boulygina E."/>
            <person name="Tsygankova S."/>
            <person name="Khrameeva E."/>
            <person name="Chekanov N."/>
            <person name="Fan G."/>
            <person name="Xiao A."/>
            <person name="Zhang H."/>
            <person name="Xu X."/>
            <person name="Yang H."/>
            <person name="Solovyev V."/>
            <person name="Lee S.M."/>
            <person name="Liu X."/>
            <person name="Afonnikov D.A."/>
            <person name="Skryabin K.G."/>
        </authorList>
    </citation>
    <scope>NUCLEOTIDE SEQUENCE [LARGE SCALE GENOMIC DNA]</scope>
    <source>
        <strain evidence="1">AK-0245</strain>
        <tissue evidence="1">Whole organism</tissue>
    </source>
</reference>
<keyword evidence="2" id="KW-1185">Reference proteome</keyword>
<sequence length="154" mass="17504">MEFGSVGPGEPVEAEEAFSIRFLLVSPTKIASQYSHLKDTTFVELSDKCVRTRIGEDFPEVHRLMEKEFGKHKEPHAVKIPLRWVLLGSSSAGHRVWKQVHPLSEKDDLKAPGIYQNVEEKEVRIVEKSSVLRDVVTKYHCRGERVKGILTIVV</sequence>
<dbReference type="OrthoDB" id="6284596at2759"/>
<organism evidence="1 2">
    <name type="scientific">Opisthorchis felineus</name>
    <dbReference type="NCBI Taxonomy" id="147828"/>
    <lineage>
        <taxon>Eukaryota</taxon>
        <taxon>Metazoa</taxon>
        <taxon>Spiralia</taxon>
        <taxon>Lophotrochozoa</taxon>
        <taxon>Platyhelminthes</taxon>
        <taxon>Trematoda</taxon>
        <taxon>Digenea</taxon>
        <taxon>Opisthorchiida</taxon>
        <taxon>Opisthorchiata</taxon>
        <taxon>Opisthorchiidae</taxon>
        <taxon>Opisthorchis</taxon>
    </lineage>
</organism>
<dbReference type="EMBL" id="SJOL01003912">
    <property type="protein sequence ID" value="TGZ72255.1"/>
    <property type="molecule type" value="Genomic_DNA"/>
</dbReference>
<evidence type="ECO:0000313" key="2">
    <source>
        <dbReference type="Proteomes" id="UP000308267"/>
    </source>
</evidence>
<accession>A0A4S2M7B6</accession>
<dbReference type="STRING" id="147828.A0A4S2M7B6"/>
<gene>
    <name evidence="1" type="ORF">CRM22_002203</name>
</gene>
<comment type="caution">
    <text evidence="1">The sequence shown here is derived from an EMBL/GenBank/DDBJ whole genome shotgun (WGS) entry which is preliminary data.</text>
</comment>
<name>A0A4S2M7B6_OPIFE</name>
<protein>
    <submittedName>
        <fullName evidence="1">Uncharacterized protein</fullName>
    </submittedName>
</protein>
<dbReference type="AlphaFoldDB" id="A0A4S2M7B6"/>